<feature type="domain" description="DXP reductoisomerase C-terminal" evidence="14">
    <location>
        <begin position="254"/>
        <end position="324"/>
    </location>
</feature>
<dbReference type="PANTHER" id="PTHR30525:SF0">
    <property type="entry name" value="1-DEOXY-D-XYLULOSE 5-PHOSPHATE REDUCTOISOMERASE, CHLOROPLASTIC"/>
    <property type="match status" value="1"/>
</dbReference>
<keyword evidence="7" id="KW-0521">NADP</keyword>
<keyword evidence="8" id="KW-0560">Oxidoreductase</keyword>
<gene>
    <name evidence="15" type="ORF">METZ01_LOCUS320038</name>
</gene>
<accession>A0A382P193</accession>
<dbReference type="EMBL" id="UINC01104204">
    <property type="protein sequence ID" value="SVC67184.1"/>
    <property type="molecule type" value="Genomic_DNA"/>
</dbReference>
<evidence type="ECO:0000256" key="5">
    <source>
        <dbReference type="ARBA" id="ARBA00012366"/>
    </source>
</evidence>
<evidence type="ECO:0000259" key="13">
    <source>
        <dbReference type="Pfam" id="PF08436"/>
    </source>
</evidence>
<dbReference type="SUPFAM" id="SSF55347">
    <property type="entry name" value="Glyceraldehyde-3-phosphate dehydrogenase-like, C-terminal domain"/>
    <property type="match status" value="1"/>
</dbReference>
<evidence type="ECO:0000256" key="10">
    <source>
        <dbReference type="ARBA" id="ARBA00023229"/>
    </source>
</evidence>
<comment type="catalytic activity">
    <reaction evidence="11">
        <text>2-C-methyl-D-erythritol 4-phosphate + NADP(+) = 1-deoxy-D-xylulose 5-phosphate + NADPH + H(+)</text>
        <dbReference type="Rhea" id="RHEA:13717"/>
        <dbReference type="ChEBI" id="CHEBI:15378"/>
        <dbReference type="ChEBI" id="CHEBI:57783"/>
        <dbReference type="ChEBI" id="CHEBI:57792"/>
        <dbReference type="ChEBI" id="CHEBI:58262"/>
        <dbReference type="ChEBI" id="CHEBI:58349"/>
        <dbReference type="EC" id="1.1.1.267"/>
    </reaction>
    <physiologicalReaction direction="right-to-left" evidence="11">
        <dbReference type="Rhea" id="RHEA:13719"/>
    </physiologicalReaction>
</comment>
<feature type="non-terminal residue" evidence="15">
    <location>
        <position position="325"/>
    </location>
</feature>
<evidence type="ECO:0000256" key="4">
    <source>
        <dbReference type="ARBA" id="ARBA00006825"/>
    </source>
</evidence>
<evidence type="ECO:0000256" key="6">
    <source>
        <dbReference type="ARBA" id="ARBA00022723"/>
    </source>
</evidence>
<evidence type="ECO:0000259" key="12">
    <source>
        <dbReference type="Pfam" id="PF02670"/>
    </source>
</evidence>
<comment type="similarity">
    <text evidence="4">Belongs to the DXR family.</text>
</comment>
<name>A0A382P193_9ZZZZ</name>
<comment type="cofactor">
    <cofactor evidence="2">
        <name>Mg(2+)</name>
        <dbReference type="ChEBI" id="CHEBI:18420"/>
    </cofactor>
</comment>
<dbReference type="NCBIfam" id="TIGR00243">
    <property type="entry name" value="Dxr"/>
    <property type="match status" value="1"/>
</dbReference>
<dbReference type="Pfam" id="PF08436">
    <property type="entry name" value="DXP_redisom_C"/>
    <property type="match status" value="1"/>
</dbReference>
<evidence type="ECO:0000256" key="11">
    <source>
        <dbReference type="ARBA" id="ARBA00048543"/>
    </source>
</evidence>
<proteinExistence type="inferred from homology"/>
<dbReference type="FunFam" id="3.40.50.720:FF:000045">
    <property type="entry name" value="1-deoxy-D-xylulose 5-phosphate reductoisomerase"/>
    <property type="match status" value="1"/>
</dbReference>
<dbReference type="PANTHER" id="PTHR30525">
    <property type="entry name" value="1-DEOXY-D-XYLULOSE 5-PHOSPHATE REDUCTOISOMERASE"/>
    <property type="match status" value="1"/>
</dbReference>
<evidence type="ECO:0000313" key="15">
    <source>
        <dbReference type="EMBL" id="SVC67184.1"/>
    </source>
</evidence>
<dbReference type="GO" id="GO:0030604">
    <property type="term" value="F:1-deoxy-D-xylulose-5-phosphate reductoisomerase activity"/>
    <property type="evidence" value="ECO:0007669"/>
    <property type="project" value="UniProtKB-EC"/>
</dbReference>
<dbReference type="Pfam" id="PF13288">
    <property type="entry name" value="DXPR_C"/>
    <property type="match status" value="1"/>
</dbReference>
<dbReference type="InterPro" id="IPR036169">
    <property type="entry name" value="DXPR_C_sf"/>
</dbReference>
<comment type="cofactor">
    <cofactor evidence="1">
        <name>Mn(2+)</name>
        <dbReference type="ChEBI" id="CHEBI:29035"/>
    </cofactor>
</comment>
<feature type="domain" description="1-deoxy-D-xylulose 5-phosphate reductoisomerase C-terminal" evidence="13">
    <location>
        <begin position="140"/>
        <end position="222"/>
    </location>
</feature>
<dbReference type="Pfam" id="PF02670">
    <property type="entry name" value="DXP_reductoisom"/>
    <property type="match status" value="1"/>
</dbReference>
<dbReference type="GO" id="GO:0070402">
    <property type="term" value="F:NADPH binding"/>
    <property type="evidence" value="ECO:0007669"/>
    <property type="project" value="InterPro"/>
</dbReference>
<dbReference type="InterPro" id="IPR036291">
    <property type="entry name" value="NAD(P)-bd_dom_sf"/>
</dbReference>
<dbReference type="InterPro" id="IPR026877">
    <property type="entry name" value="DXPR_C"/>
</dbReference>
<evidence type="ECO:0000256" key="9">
    <source>
        <dbReference type="ARBA" id="ARBA00023211"/>
    </source>
</evidence>
<dbReference type="InterPro" id="IPR003821">
    <property type="entry name" value="DXP_reductoisomerase"/>
</dbReference>
<dbReference type="GO" id="GO:0030145">
    <property type="term" value="F:manganese ion binding"/>
    <property type="evidence" value="ECO:0007669"/>
    <property type="project" value="TreeGrafter"/>
</dbReference>
<dbReference type="InterPro" id="IPR013644">
    <property type="entry name" value="DXP_reductoisomerase_C"/>
</dbReference>
<comment type="pathway">
    <text evidence="3">Isoprenoid biosynthesis; isopentenyl diphosphate biosynthesis via DXP pathway; isopentenyl diphosphate from 1-deoxy-D-xylulose 5-phosphate: step 1/6.</text>
</comment>
<organism evidence="15">
    <name type="scientific">marine metagenome</name>
    <dbReference type="NCBI Taxonomy" id="408172"/>
    <lineage>
        <taxon>unclassified sequences</taxon>
        <taxon>metagenomes</taxon>
        <taxon>ecological metagenomes</taxon>
    </lineage>
</organism>
<dbReference type="SUPFAM" id="SSF69055">
    <property type="entry name" value="1-deoxy-D-xylulose-5-phosphate reductoisomerase, C-terminal domain"/>
    <property type="match status" value="1"/>
</dbReference>
<dbReference type="Gene3D" id="3.40.50.720">
    <property type="entry name" value="NAD(P)-binding Rossmann-like Domain"/>
    <property type="match status" value="1"/>
</dbReference>
<protein>
    <recommendedName>
        <fullName evidence="5">1-deoxy-D-xylulose-5-phosphate reductoisomerase</fullName>
        <ecNumber evidence="5">1.1.1.267</ecNumber>
    </recommendedName>
</protein>
<reference evidence="15" key="1">
    <citation type="submission" date="2018-05" db="EMBL/GenBank/DDBJ databases">
        <authorList>
            <person name="Lanie J.A."/>
            <person name="Ng W.-L."/>
            <person name="Kazmierczak K.M."/>
            <person name="Andrzejewski T.M."/>
            <person name="Davidsen T.M."/>
            <person name="Wayne K.J."/>
            <person name="Tettelin H."/>
            <person name="Glass J.I."/>
            <person name="Rusch D."/>
            <person name="Podicherti R."/>
            <person name="Tsui H.-C.T."/>
            <person name="Winkler M.E."/>
        </authorList>
    </citation>
    <scope>NUCLEOTIDE SEQUENCE</scope>
</reference>
<feature type="domain" description="1-deoxy-D-xylulose 5-phosphate reductoisomerase N-terminal" evidence="12">
    <location>
        <begin position="8"/>
        <end position="126"/>
    </location>
</feature>
<sequence>MNRNKKNISILGSTGSVGTQTLEVARSYPEAFNVVCLGANKNTQILEDQILEFQPQAISCDYHKELSTRGEIPEKLMSLSEIATYNGVDTVVVATSGNVALIPTFEAIKKGKNIAIANKETIIMAGEQLTSLAESNSVNLMPIDSEPSAIWQCLRGENNHISKLIITASGGPFRNTPVGYLPNVTPANALQHPTWKMGPKISVDSATMMNKAFEVIEARWLFDVPWENIEVIVHPESIIHSMVEFSDGSTKAQLSYPDMMVPIKHALFFPDRAPKSNTTPFDPNKTKSLTFESLDQDKYPCFEIALKIAKRGGTWPSALSGADEA</sequence>
<dbReference type="GO" id="GO:0051484">
    <property type="term" value="P:isopentenyl diphosphate biosynthetic process, methylerythritol 4-phosphate pathway involved in terpenoid biosynthetic process"/>
    <property type="evidence" value="ECO:0007669"/>
    <property type="project" value="TreeGrafter"/>
</dbReference>
<evidence type="ECO:0000256" key="3">
    <source>
        <dbReference type="ARBA" id="ARBA00005094"/>
    </source>
</evidence>
<dbReference type="InterPro" id="IPR013512">
    <property type="entry name" value="DXP_reductoisomerase_N"/>
</dbReference>
<evidence type="ECO:0000256" key="8">
    <source>
        <dbReference type="ARBA" id="ARBA00023002"/>
    </source>
</evidence>
<dbReference type="EC" id="1.1.1.267" evidence="5"/>
<keyword evidence="9" id="KW-0464">Manganese</keyword>
<dbReference type="PIRSF" id="PIRSF006205">
    <property type="entry name" value="Dxp_reductismrs"/>
    <property type="match status" value="1"/>
</dbReference>
<keyword evidence="6" id="KW-0479">Metal-binding</keyword>
<evidence type="ECO:0000259" key="14">
    <source>
        <dbReference type="Pfam" id="PF13288"/>
    </source>
</evidence>
<dbReference type="AlphaFoldDB" id="A0A382P193"/>
<evidence type="ECO:0000256" key="7">
    <source>
        <dbReference type="ARBA" id="ARBA00022857"/>
    </source>
</evidence>
<keyword evidence="10" id="KW-0414">Isoprene biosynthesis</keyword>
<evidence type="ECO:0000256" key="1">
    <source>
        <dbReference type="ARBA" id="ARBA00001936"/>
    </source>
</evidence>
<dbReference type="SUPFAM" id="SSF51735">
    <property type="entry name" value="NAD(P)-binding Rossmann-fold domains"/>
    <property type="match status" value="1"/>
</dbReference>
<dbReference type="UniPathway" id="UPA00056">
    <property type="reaction ID" value="UER00092"/>
</dbReference>
<evidence type="ECO:0000256" key="2">
    <source>
        <dbReference type="ARBA" id="ARBA00001946"/>
    </source>
</evidence>
<dbReference type="HAMAP" id="MF_00183">
    <property type="entry name" value="DXP_reductoisom"/>
    <property type="match status" value="1"/>
</dbReference>